<organism evidence="7 8">
    <name type="scientific">Sulfurospirillum diekertiae</name>
    <dbReference type="NCBI Taxonomy" id="1854492"/>
    <lineage>
        <taxon>Bacteria</taxon>
        <taxon>Pseudomonadati</taxon>
        <taxon>Campylobacterota</taxon>
        <taxon>Epsilonproteobacteria</taxon>
        <taxon>Campylobacterales</taxon>
        <taxon>Sulfurospirillaceae</taxon>
        <taxon>Sulfurospirillum</taxon>
    </lineage>
</organism>
<dbReference type="GO" id="GO:0015288">
    <property type="term" value="F:porin activity"/>
    <property type="evidence" value="ECO:0007669"/>
    <property type="project" value="TreeGrafter"/>
</dbReference>
<proteinExistence type="predicted"/>
<dbReference type="SUPFAM" id="SSF56954">
    <property type="entry name" value="Outer membrane efflux proteins (OEP)"/>
    <property type="match status" value="1"/>
</dbReference>
<dbReference type="GO" id="GO:1990281">
    <property type="term" value="C:efflux pump complex"/>
    <property type="evidence" value="ECO:0007669"/>
    <property type="project" value="TreeGrafter"/>
</dbReference>
<dbReference type="RefSeq" id="WP_087438196.1">
    <property type="nucleotide sequence ID" value="NZ_CP021416.1"/>
</dbReference>
<dbReference type="PANTHER" id="PTHR30026:SF20">
    <property type="entry name" value="OUTER MEMBRANE PROTEIN TOLC"/>
    <property type="match status" value="1"/>
</dbReference>
<dbReference type="GO" id="GO:0015562">
    <property type="term" value="F:efflux transmembrane transporter activity"/>
    <property type="evidence" value="ECO:0007669"/>
    <property type="project" value="InterPro"/>
</dbReference>
<dbReference type="AlphaFoldDB" id="A0A1Y0HLI5"/>
<keyword evidence="6" id="KW-0732">Signal</keyword>
<dbReference type="PANTHER" id="PTHR30026">
    <property type="entry name" value="OUTER MEMBRANE PROTEIN TOLC"/>
    <property type="match status" value="1"/>
</dbReference>
<evidence type="ECO:0000256" key="4">
    <source>
        <dbReference type="ARBA" id="ARBA00023136"/>
    </source>
</evidence>
<keyword evidence="3" id="KW-0812">Transmembrane</keyword>
<evidence type="ECO:0008006" key="9">
    <source>
        <dbReference type="Google" id="ProtNLM"/>
    </source>
</evidence>
<dbReference type="KEGG" id="suls:Sdiek1_1039"/>
<comment type="subcellular location">
    <subcellularLocation>
        <location evidence="1">Cell outer membrane</location>
    </subcellularLocation>
</comment>
<dbReference type="InterPro" id="IPR051906">
    <property type="entry name" value="TolC-like"/>
</dbReference>
<evidence type="ECO:0000256" key="3">
    <source>
        <dbReference type="ARBA" id="ARBA00022692"/>
    </source>
</evidence>
<feature type="signal peptide" evidence="6">
    <location>
        <begin position="1"/>
        <end position="22"/>
    </location>
</feature>
<protein>
    <recommendedName>
        <fullName evidence="9">Outer membrane protein TolC</fullName>
    </recommendedName>
</protein>
<evidence type="ECO:0000256" key="1">
    <source>
        <dbReference type="ARBA" id="ARBA00004442"/>
    </source>
</evidence>
<name>A0A1Y0HLI5_9BACT</name>
<dbReference type="EMBL" id="CP021416">
    <property type="protein sequence ID" value="ARU48205.1"/>
    <property type="molecule type" value="Genomic_DNA"/>
</dbReference>
<evidence type="ECO:0000313" key="7">
    <source>
        <dbReference type="EMBL" id="ARU48205.1"/>
    </source>
</evidence>
<evidence type="ECO:0000313" key="8">
    <source>
        <dbReference type="Proteomes" id="UP000196005"/>
    </source>
</evidence>
<keyword evidence="8" id="KW-1185">Reference proteome</keyword>
<feature type="chain" id="PRO_5011987827" description="Outer membrane protein TolC" evidence="6">
    <location>
        <begin position="23"/>
        <end position="432"/>
    </location>
</feature>
<keyword evidence="4" id="KW-0472">Membrane</keyword>
<sequence length="432" mass="48347">MKKNKHGCIFWGIVCLASFAFAKEMTIGDWLEAAKQASMQKVIDLTLKDSNLKEEAALAKFYPKIALIGTVETYNSPTNAQPVPPTESAQITKENGGFPFSKTLEGYGAKVSMPVFVKSLMTQVDIAQQSAQTQRIKHHISTAQKEATIIAGDAKLIYIENLDLALKAKLASLQNTRESVLIKVHNGRLPEVELIRIDEQINQIALKQEENAIAKSQIQKLLTSILEIPIEHSVPLTLMSDDLPQNQDPLDVQLQKEDLLVAKLSAQAAKENLYPTVNANAFWQRKYGESYNNGENFNRDYSGVSLSLTIPLYDKESYVAIEQSRVKQMQASELLKQTENTINATLNALTNEYGMLQKSKVLAQKSVDNYEALLNASKVSYLNQRMTQEEYLRYEEALVSAKASLYATQMQLWENLATHAALLGKDFKRIVQ</sequence>
<keyword evidence="5" id="KW-0998">Cell outer membrane</keyword>
<gene>
    <name evidence="7" type="ORF">Sdiek1_1039</name>
</gene>
<dbReference type="Gene3D" id="1.20.1600.10">
    <property type="entry name" value="Outer membrane efflux proteins (OEP)"/>
    <property type="match status" value="1"/>
</dbReference>
<keyword evidence="2" id="KW-1134">Transmembrane beta strand</keyword>
<dbReference type="Proteomes" id="UP000196005">
    <property type="component" value="Chromosome"/>
</dbReference>
<dbReference type="GO" id="GO:0009279">
    <property type="term" value="C:cell outer membrane"/>
    <property type="evidence" value="ECO:0007669"/>
    <property type="project" value="UniProtKB-SubCell"/>
</dbReference>
<accession>A0A1Y0HLI5</accession>
<evidence type="ECO:0000256" key="6">
    <source>
        <dbReference type="SAM" id="SignalP"/>
    </source>
</evidence>
<dbReference type="OrthoDB" id="5495185at2"/>
<evidence type="ECO:0000256" key="5">
    <source>
        <dbReference type="ARBA" id="ARBA00023237"/>
    </source>
</evidence>
<reference evidence="8" key="1">
    <citation type="submission" date="2017-05" db="EMBL/GenBank/DDBJ databases">
        <title>Dechlorination kinetics govern the competition between two new strains of the genus Sulfurospirillum.</title>
        <authorList>
            <person name="Buttet G.F."/>
            <person name="Murray A.M."/>
            <person name="Goris T."/>
            <person name="Burion M."/>
            <person name="Lin B."/>
            <person name="Rolle M."/>
            <person name="Maillard J."/>
        </authorList>
    </citation>
    <scope>NUCLEOTIDE SEQUENCE [LARGE SCALE GENOMIC DNA]</scope>
    <source>
        <strain evidence="8">SL2-1</strain>
    </source>
</reference>
<evidence type="ECO:0000256" key="2">
    <source>
        <dbReference type="ARBA" id="ARBA00022452"/>
    </source>
</evidence>